<protein>
    <submittedName>
        <fullName evidence="4">Uncharacterized protein</fullName>
    </submittedName>
</protein>
<feature type="domain" description="ORC1/DEAH AAA+ ATPase" evidence="2">
    <location>
        <begin position="231"/>
        <end position="343"/>
    </location>
</feature>
<dbReference type="EMBL" id="ML170187">
    <property type="protein sequence ID" value="TDL20579.1"/>
    <property type="molecule type" value="Genomic_DNA"/>
</dbReference>
<dbReference type="Proteomes" id="UP000294933">
    <property type="component" value="Unassembled WGS sequence"/>
</dbReference>
<dbReference type="InterPro" id="IPR059179">
    <property type="entry name" value="MLKL-like_MCAfunc"/>
</dbReference>
<dbReference type="AlphaFoldDB" id="A0A4Y7Q146"/>
<dbReference type="InterPro" id="IPR036537">
    <property type="entry name" value="Adaptor_Cbl_N_dom_sf"/>
</dbReference>
<dbReference type="STRING" id="50990.A0A4Y7Q146"/>
<evidence type="ECO:0000313" key="4">
    <source>
        <dbReference type="EMBL" id="TDL20579.1"/>
    </source>
</evidence>
<dbReference type="Pfam" id="PF13401">
    <property type="entry name" value="AAA_22"/>
    <property type="match status" value="1"/>
</dbReference>
<dbReference type="GO" id="GO:0007166">
    <property type="term" value="P:cell surface receptor signaling pathway"/>
    <property type="evidence" value="ECO:0007669"/>
    <property type="project" value="InterPro"/>
</dbReference>
<feature type="domain" description="Mixed lineage kinase" evidence="3">
    <location>
        <begin position="55"/>
        <end position="171"/>
    </location>
</feature>
<evidence type="ECO:0000259" key="2">
    <source>
        <dbReference type="Pfam" id="PF13401"/>
    </source>
</evidence>
<keyword evidence="5" id="KW-1185">Reference proteome</keyword>
<dbReference type="SMART" id="SM00028">
    <property type="entry name" value="TPR"/>
    <property type="match status" value="8"/>
</dbReference>
<evidence type="ECO:0000313" key="5">
    <source>
        <dbReference type="Proteomes" id="UP000294933"/>
    </source>
</evidence>
<feature type="coiled-coil region" evidence="1">
    <location>
        <begin position="715"/>
        <end position="775"/>
    </location>
</feature>
<dbReference type="InterPro" id="IPR027417">
    <property type="entry name" value="P-loop_NTPase"/>
</dbReference>
<proteinExistence type="predicted"/>
<dbReference type="CDD" id="cd21037">
    <property type="entry name" value="MLKL_NTD"/>
    <property type="match status" value="1"/>
</dbReference>
<keyword evidence="1" id="KW-0175">Coiled coil</keyword>
<dbReference type="PANTHER" id="PTHR47691">
    <property type="entry name" value="REGULATOR-RELATED"/>
    <property type="match status" value="1"/>
</dbReference>
<gene>
    <name evidence="4" type="ORF">BD410DRAFT_772551</name>
</gene>
<dbReference type="Gene3D" id="1.25.40.10">
    <property type="entry name" value="Tetratricopeptide repeat domain"/>
    <property type="match status" value="2"/>
</dbReference>
<dbReference type="OrthoDB" id="431454at2759"/>
<dbReference type="SUPFAM" id="SSF52540">
    <property type="entry name" value="P-loop containing nucleoside triphosphate hydrolases"/>
    <property type="match status" value="1"/>
</dbReference>
<evidence type="ECO:0000256" key="1">
    <source>
        <dbReference type="SAM" id="Coils"/>
    </source>
</evidence>
<accession>A0A4Y7Q146</accession>
<name>A0A4Y7Q146_9AGAM</name>
<evidence type="ECO:0000259" key="3">
    <source>
        <dbReference type="Pfam" id="PF22215"/>
    </source>
</evidence>
<dbReference type="InterPro" id="IPR054000">
    <property type="entry name" value="MLKL_N"/>
</dbReference>
<dbReference type="InterPro" id="IPR011990">
    <property type="entry name" value="TPR-like_helical_dom_sf"/>
</dbReference>
<dbReference type="InterPro" id="IPR049945">
    <property type="entry name" value="AAA_22"/>
</dbReference>
<dbReference type="GO" id="GO:0016887">
    <property type="term" value="F:ATP hydrolysis activity"/>
    <property type="evidence" value="ECO:0007669"/>
    <property type="project" value="InterPro"/>
</dbReference>
<dbReference type="Gene3D" id="1.20.930.20">
    <property type="entry name" value="Adaptor protein Cbl, N-terminal domain"/>
    <property type="match status" value="1"/>
</dbReference>
<reference evidence="4 5" key="1">
    <citation type="submission" date="2018-06" db="EMBL/GenBank/DDBJ databases">
        <title>A transcriptomic atlas of mushroom development highlights an independent origin of complex multicellularity.</title>
        <authorList>
            <consortium name="DOE Joint Genome Institute"/>
            <person name="Krizsan K."/>
            <person name="Almasi E."/>
            <person name="Merenyi Z."/>
            <person name="Sahu N."/>
            <person name="Viragh M."/>
            <person name="Koszo T."/>
            <person name="Mondo S."/>
            <person name="Kiss B."/>
            <person name="Balint B."/>
            <person name="Kues U."/>
            <person name="Barry K."/>
            <person name="Hegedus J.C."/>
            <person name="Henrissat B."/>
            <person name="Johnson J."/>
            <person name="Lipzen A."/>
            <person name="Ohm R."/>
            <person name="Nagy I."/>
            <person name="Pangilinan J."/>
            <person name="Yan J."/>
            <person name="Xiong Y."/>
            <person name="Grigoriev I.V."/>
            <person name="Hibbett D.S."/>
            <person name="Nagy L.G."/>
        </authorList>
    </citation>
    <scope>NUCLEOTIDE SEQUENCE [LARGE SCALE GENOMIC DNA]</scope>
    <source>
        <strain evidence="4 5">SZMC22713</strain>
    </source>
</reference>
<organism evidence="4 5">
    <name type="scientific">Rickenella mellea</name>
    <dbReference type="NCBI Taxonomy" id="50990"/>
    <lineage>
        <taxon>Eukaryota</taxon>
        <taxon>Fungi</taxon>
        <taxon>Dikarya</taxon>
        <taxon>Basidiomycota</taxon>
        <taxon>Agaricomycotina</taxon>
        <taxon>Agaricomycetes</taxon>
        <taxon>Hymenochaetales</taxon>
        <taxon>Rickenellaceae</taxon>
        <taxon>Rickenella</taxon>
    </lineage>
</organism>
<sequence length="955" mass="105979">MSTPTSNTIAGPSTEDTGMKRQYALQAARMTLTAMANITDGLQIPFLKAVPQTLNQIISLADSVKNNKDACGQLAKQATDLIEAIAKASVGQTLHMDDSLQDDMEDLRKTLESIREYMLKMNSRKTWKRVLASSDDTAAISEFQNKLTHAVLVFQVKDQISTRISHQAVAQDILQKVTNMHDHVINSPAGYPSHQSEFLFTPPVYPECFYGRDDFVDTAVNLILTHFPAKLAILGPGGIGKTTVAAAIFHNKQIVDKFAECRAFVSCEPLISAQSLLETLCKAFDVPVQNGKLLKAVMFFLESSHCTLLVLDNMETLWDVDNECHNVQTLLRNLSSLKDLTLIVTMRGILPPDGVLWTQPALPTLQVLSNNAAKMTYHAISPTSDDMMLEILLSEVDCLPLAVTLLAHLARCGFSPKELHKRWIKERSKLMSLGGKNKSKSLDISIGLSINSPLMMQNEDAFSLLKIVAYLPAGLPVVHLPEITSCIESLTEAQIVLSRTGLAYLTASKRLMVLSPIKFYVLDNYNIEENELSNIKAFYFDLATKAGGYTFTDDVETKDLSYLLEEEKDNIVFLLQKEIQTSTIDNAVLLIILHFSYYQYLTIPSTVLLENVKEHIADIADNILKARVLKQLGSMYEATSNYTEAKEMLNNAMTQFQKIGHRLEAAQCLQSLGDIAKVQNNYCEATEMLNNAMAHFQQVEGKIGAAQCLLSLGEIAHTQNNYSEATEMLNNAMTQFQEISNKLGVAYCLKSLGNIARMQANYANANEMLNNAMTQFQQIGDRLGAAYCFQSLGKIAHMQENYSDATVMLNNAMAEFQEICDRPGAAHCLRNLGNIAYDQCNYSSAKEMLNNAITQFQQIGDRLGAAQCLRHFGIIAYMQGNYSEAKEMLNNALSQFKEIGERLGVAQCLNQLGCFSLQQGNNVEAKKALIEAASLFEEIGFTNRKDECLLKSQEL</sequence>
<dbReference type="Pfam" id="PF22215">
    <property type="entry name" value="MLKL_N"/>
    <property type="match status" value="1"/>
</dbReference>
<dbReference type="Gene3D" id="3.40.50.300">
    <property type="entry name" value="P-loop containing nucleotide triphosphate hydrolases"/>
    <property type="match status" value="1"/>
</dbReference>
<dbReference type="InterPro" id="IPR019734">
    <property type="entry name" value="TPR_rpt"/>
</dbReference>
<dbReference type="PANTHER" id="PTHR47691:SF3">
    <property type="entry name" value="HTH-TYPE TRANSCRIPTIONAL REGULATOR RV0890C-RELATED"/>
    <property type="match status" value="1"/>
</dbReference>
<dbReference type="Pfam" id="PF13424">
    <property type="entry name" value="TPR_12"/>
    <property type="match status" value="2"/>
</dbReference>
<dbReference type="SUPFAM" id="SSF48452">
    <property type="entry name" value="TPR-like"/>
    <property type="match status" value="3"/>
</dbReference>
<dbReference type="VEuPathDB" id="FungiDB:BD410DRAFT_772551"/>